<evidence type="ECO:0000313" key="2">
    <source>
        <dbReference type="EMBL" id="TVY47116.1"/>
    </source>
</evidence>
<feature type="compositionally biased region" description="Low complexity" evidence="1">
    <location>
        <begin position="1"/>
        <end position="30"/>
    </location>
</feature>
<dbReference type="OrthoDB" id="5402147at2759"/>
<comment type="caution">
    <text evidence="2">The sequence shown here is derived from an EMBL/GenBank/DDBJ whole genome shotgun (WGS) entry which is preliminary data.</text>
</comment>
<evidence type="ECO:0000256" key="1">
    <source>
        <dbReference type="SAM" id="MobiDB-lite"/>
    </source>
</evidence>
<dbReference type="EMBL" id="QGMG01001531">
    <property type="protein sequence ID" value="TVY47116.1"/>
    <property type="molecule type" value="Genomic_DNA"/>
</dbReference>
<sequence>MAFRQPTFQPQQRQHPAPAPQPIQTTTPRAENLADSQEWILFSPTSITASSARTRTQASEFGSLDTAAGYDVDLHSPSLDEEDDEEGTEDGELDSLDSHLHEFRTEPSVYRGETSGTVLPTHDGLGSFRVDRTSMGPEVQEHLYSFERYNPRRIKRRRASVEIAEEEAEVAESERTRRVERWRMEQSRLLVDEIQKETRRRKMSMNSARRATSVSALEREQEDVASMSVVEDAVDEGDGETFWSRITRRVIRDLMGVDDELLSIIFGETLPKDDDMSTTPPANDPRGLIPATQSEHAGWEYRFLERVARELGILVNQLSDHPGAFSTYLKTQQTPLPYAGLPVIPESSRDQPLPQPLPLSTSTQLLNPEFHPTLPVAIPISTSIAAEGLEEATPRQTYPITREEWERDLDIKMVFRYLRARFSTSPTSPKSPKSSSHHAPIHPNIPSLSSPNFTTSHLATASTADTAARAARVRQHHPLVTGTRRRSVDRRTWGVSMPGGAAGVGVPGLERRGSSSCATSERRKSGSSRHYWDFGGSVGSGGWGEV</sequence>
<feature type="region of interest" description="Disordered" evidence="1">
    <location>
        <begin position="1"/>
        <end position="93"/>
    </location>
</feature>
<protein>
    <submittedName>
        <fullName evidence="2">Uncharacterized protein</fullName>
    </submittedName>
</protein>
<dbReference type="AlphaFoldDB" id="A0A7D8UIP0"/>
<feature type="compositionally biased region" description="Low complexity" evidence="1">
    <location>
        <begin position="454"/>
        <end position="470"/>
    </location>
</feature>
<feature type="compositionally biased region" description="Basic residues" evidence="1">
    <location>
        <begin position="471"/>
        <end position="488"/>
    </location>
</feature>
<feature type="compositionally biased region" description="Low complexity" evidence="1">
    <location>
        <begin position="423"/>
        <end position="434"/>
    </location>
</feature>
<feature type="compositionally biased region" description="Acidic residues" evidence="1">
    <location>
        <begin position="79"/>
        <end position="93"/>
    </location>
</feature>
<reference evidence="2 3" key="1">
    <citation type="submission" date="2018-05" db="EMBL/GenBank/DDBJ databases">
        <title>Whole genome sequencing for identification of molecular markers to develop diagnostic detection tools for the regulated plant pathogen Lachnellula willkommii.</title>
        <authorList>
            <person name="Giroux E."/>
            <person name="Bilodeau G."/>
        </authorList>
    </citation>
    <scope>NUCLEOTIDE SEQUENCE [LARGE SCALE GENOMIC DNA]</scope>
    <source>
        <strain evidence="2 3">CBS 625.97</strain>
    </source>
</reference>
<proteinExistence type="predicted"/>
<accession>A0A7D8UIP0</accession>
<evidence type="ECO:0000313" key="3">
    <source>
        <dbReference type="Proteomes" id="UP000481288"/>
    </source>
</evidence>
<gene>
    <name evidence="2" type="ORF">LCER1_G007508</name>
</gene>
<name>A0A7D8UIP0_9HELO</name>
<dbReference type="Proteomes" id="UP000481288">
    <property type="component" value="Unassembled WGS sequence"/>
</dbReference>
<feature type="compositionally biased region" description="Low complexity" evidence="1">
    <location>
        <begin position="45"/>
        <end position="59"/>
    </location>
</feature>
<feature type="region of interest" description="Disordered" evidence="1">
    <location>
        <begin position="423"/>
        <end position="534"/>
    </location>
</feature>
<keyword evidence="3" id="KW-1185">Reference proteome</keyword>
<organism evidence="2 3">
    <name type="scientific">Lachnellula cervina</name>
    <dbReference type="NCBI Taxonomy" id="1316786"/>
    <lineage>
        <taxon>Eukaryota</taxon>
        <taxon>Fungi</taxon>
        <taxon>Dikarya</taxon>
        <taxon>Ascomycota</taxon>
        <taxon>Pezizomycotina</taxon>
        <taxon>Leotiomycetes</taxon>
        <taxon>Helotiales</taxon>
        <taxon>Lachnaceae</taxon>
        <taxon>Lachnellula</taxon>
    </lineage>
</organism>